<dbReference type="AlphaFoldDB" id="A0A973WAU6"/>
<protein>
    <submittedName>
        <fullName evidence="1">Uncharacterized protein</fullName>
    </submittedName>
</protein>
<gene>
    <name evidence="1" type="ORF">HAP48_049500</name>
</gene>
<dbReference type="RefSeq" id="WP_166217739.1">
    <property type="nucleotide sequence ID" value="NZ_CP088284.1"/>
</dbReference>
<reference evidence="1" key="1">
    <citation type="submission" date="2020-06" db="EMBL/GenBank/DDBJ databases">
        <title>Whole Genome Sequence of Bradyrhizobium sp. Strain 1S1.</title>
        <authorList>
            <person name="Bromfield E.S.P."/>
            <person name="Cloutier S."/>
        </authorList>
    </citation>
    <scope>NUCLEOTIDE SEQUENCE [LARGE SCALE GENOMIC DNA]</scope>
    <source>
        <strain evidence="1">1S1</strain>
    </source>
</reference>
<organism evidence="1">
    <name type="scientific">Bradyrhizobium septentrionale</name>
    <dbReference type="NCBI Taxonomy" id="1404411"/>
    <lineage>
        <taxon>Bacteria</taxon>
        <taxon>Pseudomonadati</taxon>
        <taxon>Pseudomonadota</taxon>
        <taxon>Alphaproteobacteria</taxon>
        <taxon>Hyphomicrobiales</taxon>
        <taxon>Nitrobacteraceae</taxon>
        <taxon>Bradyrhizobium</taxon>
    </lineage>
</organism>
<evidence type="ECO:0000313" key="1">
    <source>
        <dbReference type="EMBL" id="NVI50656.1"/>
    </source>
</evidence>
<dbReference type="EMBL" id="JAAOLE020000002">
    <property type="protein sequence ID" value="NVI50656.1"/>
    <property type="molecule type" value="Genomic_DNA"/>
</dbReference>
<name>A0A973WAU6_9BRAD</name>
<sequence length="136" mass="15380">MSKTQRKPILNASLPAQFRQIRIVLAREPGHPEGDAEVAYIFVAPVDADGRIDPKLWRAHREACRVARQRPNEQDQLGHLVHHPGGAWGFHYDGETSLPDDLGYHFADERFVAGEYVSINESGKMHTYRVTTVSHL</sequence>
<comment type="caution">
    <text evidence="1">The sequence shown here is derived from an EMBL/GenBank/DDBJ whole genome shotgun (WGS) entry which is preliminary data.</text>
</comment>
<accession>A0A973WAU6</accession>
<proteinExistence type="predicted"/>